<protein>
    <recommendedName>
        <fullName evidence="3">Transglycosylase SLT domain-containing protein</fullName>
    </recommendedName>
</protein>
<evidence type="ECO:0000313" key="5">
    <source>
        <dbReference type="Proteomes" id="UP000646478"/>
    </source>
</evidence>
<comment type="similarity">
    <text evidence="1">Belongs to the virb1 family.</text>
</comment>
<keyword evidence="2" id="KW-0732">Signal</keyword>
<organism evidence="4 5">
    <name type="scientific">Brucella endophytica</name>
    <dbReference type="NCBI Taxonomy" id="1963359"/>
    <lineage>
        <taxon>Bacteria</taxon>
        <taxon>Pseudomonadati</taxon>
        <taxon>Pseudomonadota</taxon>
        <taxon>Alphaproteobacteria</taxon>
        <taxon>Hyphomicrobiales</taxon>
        <taxon>Brucellaceae</taxon>
        <taxon>Brucella/Ochrobactrum group</taxon>
        <taxon>Brucella</taxon>
    </lineage>
</organism>
<reference evidence="4" key="2">
    <citation type="submission" date="2020-09" db="EMBL/GenBank/DDBJ databases">
        <authorList>
            <person name="Sun Q."/>
            <person name="Zhou Y."/>
        </authorList>
    </citation>
    <scope>NUCLEOTIDE SEQUENCE</scope>
    <source>
        <strain evidence="4">CGMCC 1.15082</strain>
    </source>
</reference>
<evidence type="ECO:0000256" key="1">
    <source>
        <dbReference type="ARBA" id="ARBA00009387"/>
    </source>
</evidence>
<dbReference type="SUPFAM" id="SSF53955">
    <property type="entry name" value="Lysozyme-like"/>
    <property type="match status" value="1"/>
</dbReference>
<dbReference type="AlphaFoldDB" id="A0A916WKR6"/>
<dbReference type="EMBL" id="BMHH01000026">
    <property type="protein sequence ID" value="GGB09377.1"/>
    <property type="molecule type" value="Genomic_DNA"/>
</dbReference>
<comment type="caution">
    <text evidence="4">The sequence shown here is derived from an EMBL/GenBank/DDBJ whole genome shotgun (WGS) entry which is preliminary data.</text>
</comment>
<evidence type="ECO:0000256" key="2">
    <source>
        <dbReference type="SAM" id="SignalP"/>
    </source>
</evidence>
<reference evidence="4" key="1">
    <citation type="journal article" date="2014" name="Int. J. Syst. Evol. Microbiol.">
        <title>Complete genome sequence of Corynebacterium casei LMG S-19264T (=DSM 44701T), isolated from a smear-ripened cheese.</title>
        <authorList>
            <consortium name="US DOE Joint Genome Institute (JGI-PGF)"/>
            <person name="Walter F."/>
            <person name="Albersmeier A."/>
            <person name="Kalinowski J."/>
            <person name="Ruckert C."/>
        </authorList>
    </citation>
    <scope>NUCLEOTIDE SEQUENCE</scope>
    <source>
        <strain evidence="4">CGMCC 1.15082</strain>
    </source>
</reference>
<dbReference type="InterPro" id="IPR008258">
    <property type="entry name" value="Transglycosylase_SLT_dom_1"/>
</dbReference>
<dbReference type="RefSeq" id="WP_188826123.1">
    <property type="nucleotide sequence ID" value="NZ_BMHH01000026.1"/>
</dbReference>
<dbReference type="Gene3D" id="1.10.530.10">
    <property type="match status" value="1"/>
</dbReference>
<proteinExistence type="inferred from homology"/>
<dbReference type="InterPro" id="IPR023346">
    <property type="entry name" value="Lysozyme-like_dom_sf"/>
</dbReference>
<gene>
    <name evidence="4" type="ORF">GCM10011491_41690</name>
</gene>
<feature type="chain" id="PRO_5038054264" description="Transglycosylase SLT domain-containing protein" evidence="2">
    <location>
        <begin position="20"/>
        <end position="403"/>
    </location>
</feature>
<evidence type="ECO:0000259" key="3">
    <source>
        <dbReference type="Pfam" id="PF01464"/>
    </source>
</evidence>
<dbReference type="CDD" id="cd00254">
    <property type="entry name" value="LT-like"/>
    <property type="match status" value="1"/>
</dbReference>
<evidence type="ECO:0000313" key="4">
    <source>
        <dbReference type="EMBL" id="GGB09377.1"/>
    </source>
</evidence>
<feature type="signal peptide" evidence="2">
    <location>
        <begin position="1"/>
        <end position="19"/>
    </location>
</feature>
<sequence length="403" mass="43760">MKKAAFVIAAFASSHLSAAAQVPTTDAAVEKEVTGEKNHWLKSVEIKKGQSESTKGVACAWGLSPKDALAKRADVAAKIANTCSSVGVDPALGMSIAYQESRFNQNCVAPTTPHSGGERAEGVMQVLPRTGQRMFTKAGLGTYNGKNEDQNILAGCLYLKEGSQIAGGSNYHIAGGYHSGYDHKVWREQTAIPGSWPKTLDYANKVSNRWYPIFSKSLGGYQGGRFSMDELNVNTVGAGQAGITQIQQNTATMTQRIAEQAAAVGTTETDIQSWDRNSQARLLVAQNWNGLNEALALFMLYKQVALMSDLTDDSETSALTNSVKKPRRRKDDVKAVYDQLERRWKILGADGTWRYVDEQTGETVKMVPTGGNPADQGNDLSNEAITERLRQMKDEAAARASKQ</sequence>
<accession>A0A916WKR6</accession>
<dbReference type="Pfam" id="PF01464">
    <property type="entry name" value="SLT"/>
    <property type="match status" value="1"/>
</dbReference>
<feature type="domain" description="Transglycosylase SLT" evidence="3">
    <location>
        <begin position="87"/>
        <end position="183"/>
    </location>
</feature>
<keyword evidence="5" id="KW-1185">Reference proteome</keyword>
<dbReference type="Proteomes" id="UP000646478">
    <property type="component" value="Unassembled WGS sequence"/>
</dbReference>
<name>A0A916WKR6_9HYPH</name>